<dbReference type="InParanoid" id="A0A409YV69"/>
<evidence type="ECO:0000313" key="3">
    <source>
        <dbReference type="EMBL" id="PPR06911.1"/>
    </source>
</evidence>
<feature type="compositionally biased region" description="Basic and acidic residues" evidence="1">
    <location>
        <begin position="123"/>
        <end position="135"/>
    </location>
</feature>
<feature type="region of interest" description="Disordered" evidence="1">
    <location>
        <begin position="27"/>
        <end position="51"/>
    </location>
</feature>
<dbReference type="Proteomes" id="UP000284842">
    <property type="component" value="Unassembled WGS sequence"/>
</dbReference>
<keyword evidence="2" id="KW-0812">Transmembrane</keyword>
<protein>
    <submittedName>
        <fullName evidence="3">Uncharacterized protein</fullName>
    </submittedName>
</protein>
<keyword evidence="2" id="KW-0472">Membrane</keyword>
<sequence length="265" mass="29835">MFLRLLPRADTESDGCSSGHISCTPSTAISGTDTGNRDPSSLDSSTPNPKYMHDGPHRYIGIGMVAAMLTTAFLIWLYYTKCPRNEQGMRDISLIHWPCCRTRRPKKEPTHDDDLESVTTKAHMHDDNGKNWGRTIKDGRNPLILDEGQKGLEKPRFEEPQVIDLDADAKFKPLSQAQGTRSAVKEKRKPSGRMNPTGKRRSGVRKEVSGGMVIYTEVASPPRAIVAPGRDREARNVPNMSERQLERTQSKAPRRQQHERTHPER</sequence>
<reference evidence="3 4" key="1">
    <citation type="journal article" date="2018" name="Evol. Lett.">
        <title>Horizontal gene cluster transfer increased hallucinogenic mushroom diversity.</title>
        <authorList>
            <person name="Reynolds H.T."/>
            <person name="Vijayakumar V."/>
            <person name="Gluck-Thaler E."/>
            <person name="Korotkin H.B."/>
            <person name="Matheny P.B."/>
            <person name="Slot J.C."/>
        </authorList>
    </citation>
    <scope>NUCLEOTIDE SEQUENCE [LARGE SCALE GENOMIC DNA]</scope>
    <source>
        <strain evidence="3 4">2629</strain>
    </source>
</reference>
<feature type="region of interest" description="Disordered" evidence="1">
    <location>
        <begin position="172"/>
        <end position="265"/>
    </location>
</feature>
<accession>A0A409YV69</accession>
<dbReference type="AlphaFoldDB" id="A0A409YV69"/>
<dbReference type="EMBL" id="NHTK01000564">
    <property type="protein sequence ID" value="PPR06911.1"/>
    <property type="molecule type" value="Genomic_DNA"/>
</dbReference>
<feature type="compositionally biased region" description="Basic and acidic residues" evidence="1">
    <location>
        <begin position="256"/>
        <end position="265"/>
    </location>
</feature>
<proteinExistence type="predicted"/>
<keyword evidence="4" id="KW-1185">Reference proteome</keyword>
<evidence type="ECO:0000256" key="1">
    <source>
        <dbReference type="SAM" id="MobiDB-lite"/>
    </source>
</evidence>
<name>A0A409YV69_9AGAR</name>
<comment type="caution">
    <text evidence="3">The sequence shown here is derived from an EMBL/GenBank/DDBJ whole genome shotgun (WGS) entry which is preliminary data.</text>
</comment>
<organism evidence="3 4">
    <name type="scientific">Panaeolus cyanescens</name>
    <dbReference type="NCBI Taxonomy" id="181874"/>
    <lineage>
        <taxon>Eukaryota</taxon>
        <taxon>Fungi</taxon>
        <taxon>Dikarya</taxon>
        <taxon>Basidiomycota</taxon>
        <taxon>Agaricomycotina</taxon>
        <taxon>Agaricomycetes</taxon>
        <taxon>Agaricomycetidae</taxon>
        <taxon>Agaricales</taxon>
        <taxon>Agaricineae</taxon>
        <taxon>Galeropsidaceae</taxon>
        <taxon>Panaeolus</taxon>
    </lineage>
</organism>
<evidence type="ECO:0000313" key="4">
    <source>
        <dbReference type="Proteomes" id="UP000284842"/>
    </source>
</evidence>
<feature type="compositionally biased region" description="Polar residues" evidence="1">
    <location>
        <begin position="27"/>
        <end position="48"/>
    </location>
</feature>
<feature type="transmembrane region" description="Helical" evidence="2">
    <location>
        <begin position="59"/>
        <end position="79"/>
    </location>
</feature>
<evidence type="ECO:0000256" key="2">
    <source>
        <dbReference type="SAM" id="Phobius"/>
    </source>
</evidence>
<dbReference type="OrthoDB" id="3038877at2759"/>
<keyword evidence="2" id="KW-1133">Transmembrane helix</keyword>
<gene>
    <name evidence="3" type="ORF">CVT24_011601</name>
</gene>
<feature type="region of interest" description="Disordered" evidence="1">
    <location>
        <begin position="105"/>
        <end position="135"/>
    </location>
</feature>